<dbReference type="EMBL" id="FOXO01000028">
    <property type="protein sequence ID" value="SFQ27337.1"/>
    <property type="molecule type" value="Genomic_DNA"/>
</dbReference>
<accession>A0A1I5X6R7</accession>
<keyword evidence="2" id="KW-1185">Reference proteome</keyword>
<organism evidence="1 2">
    <name type="scientific">Butyrivibrio proteoclasticus</name>
    <dbReference type="NCBI Taxonomy" id="43305"/>
    <lineage>
        <taxon>Bacteria</taxon>
        <taxon>Bacillati</taxon>
        <taxon>Bacillota</taxon>
        <taxon>Clostridia</taxon>
        <taxon>Lachnospirales</taxon>
        <taxon>Lachnospiraceae</taxon>
        <taxon>Butyrivibrio</taxon>
    </lineage>
</organism>
<evidence type="ECO:0000313" key="2">
    <source>
        <dbReference type="Proteomes" id="UP000182624"/>
    </source>
</evidence>
<evidence type="ECO:0000313" key="1">
    <source>
        <dbReference type="EMBL" id="SFQ27337.1"/>
    </source>
</evidence>
<sequence>MADEKNVRMEITDEYLEDVIGGARHKGSCPKGGDHEFEKTGVKVLKKDVLKCKKCGKRIAAK</sequence>
<dbReference type="OrthoDB" id="9937006at2"/>
<protein>
    <submittedName>
        <fullName evidence="1">Uncharacterized protein</fullName>
    </submittedName>
</protein>
<gene>
    <name evidence="1" type="ORF">SAMN04487928_12837</name>
</gene>
<proteinExistence type="predicted"/>
<dbReference type="Proteomes" id="UP000182624">
    <property type="component" value="Unassembled WGS sequence"/>
</dbReference>
<reference evidence="2" key="1">
    <citation type="submission" date="2016-10" db="EMBL/GenBank/DDBJ databases">
        <authorList>
            <person name="Varghese N."/>
            <person name="Submissions S."/>
        </authorList>
    </citation>
    <scope>NUCLEOTIDE SEQUENCE [LARGE SCALE GENOMIC DNA]</scope>
    <source>
        <strain evidence="2">P18</strain>
    </source>
</reference>
<name>A0A1I5X6R7_9FIRM</name>
<dbReference type="AlphaFoldDB" id="A0A1I5X6R7"/>